<evidence type="ECO:0000256" key="1">
    <source>
        <dbReference type="ARBA" id="ARBA00004477"/>
    </source>
</evidence>
<proteinExistence type="predicted"/>
<dbReference type="EMBL" id="JAWWNJ010000007">
    <property type="protein sequence ID" value="KAK7052294.1"/>
    <property type="molecule type" value="Genomic_DNA"/>
</dbReference>
<evidence type="ECO:0000256" key="5">
    <source>
        <dbReference type="ARBA" id="ARBA00023136"/>
    </source>
</evidence>
<reference evidence="7 8" key="1">
    <citation type="journal article" date="2024" name="J Genomics">
        <title>Draft genome sequencing and assembly of Favolaschia claudopus CIRM-BRFM 2984 isolated from oak limbs.</title>
        <authorList>
            <person name="Navarro D."/>
            <person name="Drula E."/>
            <person name="Chaduli D."/>
            <person name="Cazenave R."/>
            <person name="Ahrendt S."/>
            <person name="Wang J."/>
            <person name="Lipzen A."/>
            <person name="Daum C."/>
            <person name="Barry K."/>
            <person name="Grigoriev I.V."/>
            <person name="Favel A."/>
            <person name="Rosso M.N."/>
            <person name="Martin F."/>
        </authorList>
    </citation>
    <scope>NUCLEOTIDE SEQUENCE [LARGE SCALE GENOMIC DNA]</scope>
    <source>
        <strain evidence="7 8">CIRM-BRFM 2984</strain>
    </source>
</reference>
<dbReference type="Pfam" id="PF11779">
    <property type="entry name" value="SPT_ssu-like"/>
    <property type="match status" value="1"/>
</dbReference>
<keyword evidence="2 6" id="KW-0812">Transmembrane</keyword>
<sequence>MVVALAPPTYLPPAKPDHASTARPDSPFAEFLWRRRLWFESTFALSMLEPWEKILLLTIFAALFILVASGIIMYFPQHLAVMQRRAIYYLWGQEGSERTVWQWLGLGGTLHKEL</sequence>
<evidence type="ECO:0000313" key="8">
    <source>
        <dbReference type="Proteomes" id="UP001362999"/>
    </source>
</evidence>
<dbReference type="InterPro" id="IPR024512">
    <property type="entry name" value="Ser_palmitoyltrfase_ssu-like"/>
</dbReference>
<dbReference type="Proteomes" id="UP001362999">
    <property type="component" value="Unassembled WGS sequence"/>
</dbReference>
<comment type="subcellular location">
    <subcellularLocation>
        <location evidence="1">Endoplasmic reticulum membrane</location>
        <topology evidence="1">Multi-pass membrane protein</topology>
    </subcellularLocation>
</comment>
<evidence type="ECO:0000256" key="3">
    <source>
        <dbReference type="ARBA" id="ARBA00022824"/>
    </source>
</evidence>
<evidence type="ECO:0000256" key="2">
    <source>
        <dbReference type="ARBA" id="ARBA00022692"/>
    </source>
</evidence>
<keyword evidence="4 6" id="KW-1133">Transmembrane helix</keyword>
<feature type="transmembrane region" description="Helical" evidence="6">
    <location>
        <begin position="54"/>
        <end position="75"/>
    </location>
</feature>
<organism evidence="7 8">
    <name type="scientific">Favolaschia claudopus</name>
    <dbReference type="NCBI Taxonomy" id="2862362"/>
    <lineage>
        <taxon>Eukaryota</taxon>
        <taxon>Fungi</taxon>
        <taxon>Dikarya</taxon>
        <taxon>Basidiomycota</taxon>
        <taxon>Agaricomycotina</taxon>
        <taxon>Agaricomycetes</taxon>
        <taxon>Agaricomycetidae</taxon>
        <taxon>Agaricales</taxon>
        <taxon>Marasmiineae</taxon>
        <taxon>Mycenaceae</taxon>
        <taxon>Favolaschia</taxon>
    </lineage>
</organism>
<evidence type="ECO:0000256" key="6">
    <source>
        <dbReference type="SAM" id="Phobius"/>
    </source>
</evidence>
<dbReference type="AlphaFoldDB" id="A0AAW0DMI0"/>
<keyword evidence="3" id="KW-0256">Endoplasmic reticulum</keyword>
<evidence type="ECO:0000313" key="7">
    <source>
        <dbReference type="EMBL" id="KAK7052294.1"/>
    </source>
</evidence>
<comment type="caution">
    <text evidence="7">The sequence shown here is derived from an EMBL/GenBank/DDBJ whole genome shotgun (WGS) entry which is preliminary data.</text>
</comment>
<name>A0AAW0DMI0_9AGAR</name>
<protein>
    <submittedName>
        <fullName evidence="7">Uncharacterized protein</fullName>
    </submittedName>
</protein>
<dbReference type="GO" id="GO:0005789">
    <property type="term" value="C:endoplasmic reticulum membrane"/>
    <property type="evidence" value="ECO:0007669"/>
    <property type="project" value="UniProtKB-SubCell"/>
</dbReference>
<keyword evidence="8" id="KW-1185">Reference proteome</keyword>
<keyword evidence="5 6" id="KW-0472">Membrane</keyword>
<gene>
    <name evidence="7" type="ORF">R3P38DRAFT_3172617</name>
</gene>
<accession>A0AAW0DMI0</accession>
<evidence type="ECO:0000256" key="4">
    <source>
        <dbReference type="ARBA" id="ARBA00022989"/>
    </source>
</evidence>